<reference evidence="2" key="1">
    <citation type="submission" date="2016-11" db="UniProtKB">
        <authorList>
            <consortium name="WormBaseParasite"/>
        </authorList>
    </citation>
    <scope>IDENTIFICATION</scope>
    <source>
        <strain evidence="2">KR3021</strain>
    </source>
</reference>
<evidence type="ECO:0000313" key="1">
    <source>
        <dbReference type="Proteomes" id="UP000095286"/>
    </source>
</evidence>
<proteinExistence type="predicted"/>
<name>A0AC35U3N3_9BILA</name>
<sequence length="145" mass="15868">MIARISDSFNAWGDIKGSMLILPLVQANLIGINIAVYSNGVLFSNKSIEYDTRIGQKQHYASVDMYTSINDDNQNLNYNASISISATCPIMVSFVPPPKLDLNCNKDSNITIYTDNNNVNGENVVVSDIGCTSISLIHNNQSAVY</sequence>
<dbReference type="WBParaSite" id="RSKR_0000702000.1">
    <property type="protein sequence ID" value="RSKR_0000702000.1"/>
    <property type="gene ID" value="RSKR_0000702000"/>
</dbReference>
<accession>A0AC35U3N3</accession>
<organism evidence="1 2">
    <name type="scientific">Rhabditophanes sp. KR3021</name>
    <dbReference type="NCBI Taxonomy" id="114890"/>
    <lineage>
        <taxon>Eukaryota</taxon>
        <taxon>Metazoa</taxon>
        <taxon>Ecdysozoa</taxon>
        <taxon>Nematoda</taxon>
        <taxon>Chromadorea</taxon>
        <taxon>Rhabditida</taxon>
        <taxon>Tylenchina</taxon>
        <taxon>Panagrolaimomorpha</taxon>
        <taxon>Strongyloidoidea</taxon>
        <taxon>Alloionematidae</taxon>
        <taxon>Rhabditophanes</taxon>
    </lineage>
</organism>
<dbReference type="Proteomes" id="UP000095286">
    <property type="component" value="Unplaced"/>
</dbReference>
<evidence type="ECO:0000313" key="2">
    <source>
        <dbReference type="WBParaSite" id="RSKR_0000702000.1"/>
    </source>
</evidence>
<protein>
    <submittedName>
        <fullName evidence="2">Fiber protein</fullName>
    </submittedName>
</protein>